<feature type="transmembrane region" description="Helical" evidence="7">
    <location>
        <begin position="216"/>
        <end position="236"/>
    </location>
</feature>
<feature type="transmembrane region" description="Helical" evidence="7">
    <location>
        <begin position="603"/>
        <end position="622"/>
    </location>
</feature>
<dbReference type="InterPro" id="IPR004869">
    <property type="entry name" value="MMPL_dom"/>
</dbReference>
<protein>
    <submittedName>
        <fullName evidence="9">MMPL family transporter</fullName>
    </submittedName>
</protein>
<feature type="domain" description="SSD" evidence="8">
    <location>
        <begin position="216"/>
        <end position="368"/>
    </location>
</feature>
<dbReference type="PANTHER" id="PTHR33406:SF13">
    <property type="entry name" value="MEMBRANE PROTEIN YDFJ"/>
    <property type="match status" value="1"/>
</dbReference>
<dbReference type="PANTHER" id="PTHR33406">
    <property type="entry name" value="MEMBRANE PROTEIN MJ1562-RELATED"/>
    <property type="match status" value="1"/>
</dbReference>
<keyword evidence="5 7" id="KW-0472">Membrane</keyword>
<feature type="transmembrane region" description="Helical" evidence="7">
    <location>
        <begin position="243"/>
        <end position="263"/>
    </location>
</feature>
<dbReference type="Proteomes" id="UP001070238">
    <property type="component" value="Unassembled WGS sequence"/>
</dbReference>
<evidence type="ECO:0000256" key="4">
    <source>
        <dbReference type="ARBA" id="ARBA00022989"/>
    </source>
</evidence>
<keyword evidence="2" id="KW-1003">Cell membrane</keyword>
<dbReference type="RefSeq" id="WP_267169297.1">
    <property type="nucleotide sequence ID" value="NZ_JAPMKX010000002.1"/>
</dbReference>
<comment type="subcellular location">
    <subcellularLocation>
        <location evidence="1">Cell membrane</location>
        <topology evidence="1">Multi-pass membrane protein</topology>
    </subcellularLocation>
</comment>
<dbReference type="GO" id="GO:0005886">
    <property type="term" value="C:plasma membrane"/>
    <property type="evidence" value="ECO:0007669"/>
    <property type="project" value="UniProtKB-SubCell"/>
</dbReference>
<evidence type="ECO:0000256" key="5">
    <source>
        <dbReference type="ARBA" id="ARBA00023136"/>
    </source>
</evidence>
<dbReference type="Pfam" id="PF03176">
    <property type="entry name" value="MMPL"/>
    <property type="match status" value="2"/>
</dbReference>
<feature type="transmembrane region" description="Helical" evidence="7">
    <location>
        <begin position="747"/>
        <end position="778"/>
    </location>
</feature>
<evidence type="ECO:0000313" key="10">
    <source>
        <dbReference type="Proteomes" id="UP001070238"/>
    </source>
</evidence>
<feature type="transmembrane region" description="Helical" evidence="7">
    <location>
        <begin position="629"/>
        <end position="650"/>
    </location>
</feature>
<name>A0A9Q4CBX8_9CORY</name>
<feature type="transmembrane region" description="Helical" evidence="7">
    <location>
        <begin position="662"/>
        <end position="683"/>
    </location>
</feature>
<feature type="transmembrane region" description="Helical" evidence="7">
    <location>
        <begin position="269"/>
        <end position="287"/>
    </location>
</feature>
<dbReference type="InterPro" id="IPR000731">
    <property type="entry name" value="SSD"/>
</dbReference>
<feature type="transmembrane region" description="Helical" evidence="7">
    <location>
        <begin position="347"/>
        <end position="369"/>
    </location>
</feature>
<dbReference type="PROSITE" id="PS50156">
    <property type="entry name" value="SSD"/>
    <property type="match status" value="1"/>
</dbReference>
<evidence type="ECO:0000256" key="3">
    <source>
        <dbReference type="ARBA" id="ARBA00022692"/>
    </source>
</evidence>
<dbReference type="InterPro" id="IPR050545">
    <property type="entry name" value="Mycobact_MmpL"/>
</dbReference>
<feature type="transmembrane region" description="Helical" evidence="7">
    <location>
        <begin position="308"/>
        <end position="335"/>
    </location>
</feature>
<dbReference type="SUPFAM" id="SSF82866">
    <property type="entry name" value="Multidrug efflux transporter AcrB transmembrane domain"/>
    <property type="match status" value="2"/>
</dbReference>
<evidence type="ECO:0000256" key="1">
    <source>
        <dbReference type="ARBA" id="ARBA00004651"/>
    </source>
</evidence>
<evidence type="ECO:0000256" key="2">
    <source>
        <dbReference type="ARBA" id="ARBA00022475"/>
    </source>
</evidence>
<feature type="region of interest" description="Disordered" evidence="6">
    <location>
        <begin position="383"/>
        <end position="406"/>
    </location>
</feature>
<feature type="transmembrane region" description="Helical" evidence="7">
    <location>
        <begin position="415"/>
        <end position="439"/>
    </location>
</feature>
<dbReference type="EMBL" id="JAPMKX010000002">
    <property type="protein sequence ID" value="MCX7537916.1"/>
    <property type="molecule type" value="Genomic_DNA"/>
</dbReference>
<proteinExistence type="predicted"/>
<evidence type="ECO:0000256" key="7">
    <source>
        <dbReference type="SAM" id="Phobius"/>
    </source>
</evidence>
<comment type="caution">
    <text evidence="9">The sequence shown here is derived from an EMBL/GenBank/DDBJ whole genome shotgun (WGS) entry which is preliminary data.</text>
</comment>
<dbReference type="Gene3D" id="1.20.1640.10">
    <property type="entry name" value="Multidrug efflux transporter AcrB transmembrane domain"/>
    <property type="match status" value="2"/>
</dbReference>
<evidence type="ECO:0000256" key="6">
    <source>
        <dbReference type="SAM" id="MobiDB-lite"/>
    </source>
</evidence>
<keyword evidence="4 7" id="KW-1133">Transmembrane helix</keyword>
<feature type="transmembrane region" description="Helical" evidence="7">
    <location>
        <begin position="721"/>
        <end position="741"/>
    </location>
</feature>
<evidence type="ECO:0000313" key="9">
    <source>
        <dbReference type="EMBL" id="MCX7537916.1"/>
    </source>
</evidence>
<evidence type="ECO:0000259" key="8">
    <source>
        <dbReference type="PROSITE" id="PS50156"/>
    </source>
</evidence>
<gene>
    <name evidence="9" type="ORF">OS123_05090</name>
</gene>
<keyword evidence="3 7" id="KW-0812">Transmembrane</keyword>
<accession>A0A9Q4CBX8</accession>
<reference evidence="9" key="1">
    <citation type="submission" date="2022-11" db="EMBL/GenBank/DDBJ databases">
        <title>Corynebacterium sp. isolated from Penguins.</title>
        <authorList>
            <person name="Sedlar K."/>
            <person name="Svec P."/>
        </authorList>
    </citation>
    <scope>NUCLEOTIDE SEQUENCE</scope>
    <source>
        <strain evidence="9">P5875</strain>
    </source>
</reference>
<organism evidence="9 10">
    <name type="scientific">Corynebacterium antarcticum</name>
    <dbReference type="NCBI Taxonomy" id="2800405"/>
    <lineage>
        <taxon>Bacteria</taxon>
        <taxon>Bacillati</taxon>
        <taxon>Actinomycetota</taxon>
        <taxon>Actinomycetes</taxon>
        <taxon>Mycobacteriales</taxon>
        <taxon>Corynebacteriaceae</taxon>
        <taxon>Corynebacterium</taxon>
    </lineage>
</organism>
<dbReference type="AlphaFoldDB" id="A0A9Q4CBX8"/>
<sequence length="826" mass="88184">MAKLLYKLGRWSFRRKWVVLVAWVIIIAGVGGSAGALQRGFNDIFNIPGTASEAAADSLVRNFPDQRNPLTSTGVTMVFAAPEGQRLDEPRYTEAMDRVIADIDEHVPGVIDRDRFGNPVKLNPQLQKAVIEQSVSAGLPEETAKADAKNLALVSDDGRIGYTSFSLDVPLPADVTDEQRAAIRHSMDAGREAGLRVETGGPAFGDPLVIKSTSEMIGLGVAFLVLLFTFGSFVAAGLPLITAVAGISVGSSAILIATHFAPLNNVTPVLAVMLGLAVGVDYTLFILSRYRAERRHGRGRDSAEHAAGMAVGTAGSAVVFAGLTVIIALVALTMVRIPFLSWMGVSAAFTVAVAVAVALTLLPALLGLFGRFAFAGRVPGLGSRRRRGREEPASGDPSDAESPRKSSMGRNWVTFVHRAPALVLTVVVLGLSALSYPVLNLQMALPSDSTFSKSSTQRKSADLLAEGFGAGINSPFLMIIDAHDVDPDAQILRPLVDAQRETDPEEFNPGTAAAMASYAYVAQRYNTNPDIKHVQIIGLSEDTRAAQLLITPRSGPADPVTSQLLGSLRASDREIEEATGIGIGVTGLTPIQRDVTKKLAEAMPIYLSVVVGLAIVLLLVVFRSIMVPVIAGLGFLLSVGAAFGVTVLFWQEGLWGIVDTPAPIISFMPIFLIGVTFGLAMDYQMFLVTRMREHWIATGGKRTGGSRYNAVEESVIEGFSMGARVVTSAALIMISVFAAFIDQPLPFIKIFGFALGAGVLFDAFFIRMGLVPAAMFLLGRATWWMPKWLDRILPTLDIEGAVLEEQFEETRPATDEPAPAGAGTRR</sequence>